<sequence length="226" mass="25681">MRVQRSFCNASLAKKSLQRYLWIMDDRPTVTPNRSIDMTSLKGLAHPLRVRILDALSTYGPNTSSGLAERFGESSGSMSYHLRQLEKHGFVQEDASRGSSRERWWERVPGGIEVDSVYPPRSAERAASDLVQREWQVTRDALFNDFLMQGADQLEPRWYEASTIDTVNLRLTSSQLADFVAELQAVADRYIQRYRNQRAPGTRPVQLQLNAFPVMDAEEIPGGEDS</sequence>
<dbReference type="SMART" id="SM00418">
    <property type="entry name" value="HTH_ARSR"/>
    <property type="match status" value="1"/>
</dbReference>
<dbReference type="AlphaFoldDB" id="A0A3E0VDJ4"/>
<reference evidence="2 3" key="1">
    <citation type="submission" date="2017-04" db="EMBL/GenBank/DDBJ databases">
        <title>Comparative genome analysis of Subtercola boreus.</title>
        <authorList>
            <person name="Cho Y.-J."/>
            <person name="Cho A."/>
            <person name="Kim O.-S."/>
            <person name="Lee J.-I."/>
        </authorList>
    </citation>
    <scope>NUCLEOTIDE SEQUENCE [LARGE SCALE GENOMIC DNA]</scope>
    <source>
        <strain evidence="2 3">K300</strain>
    </source>
</reference>
<proteinExistence type="predicted"/>
<feature type="domain" description="HTH arsR-type" evidence="1">
    <location>
        <begin position="39"/>
        <end position="123"/>
    </location>
</feature>
<dbReference type="InterPro" id="IPR036388">
    <property type="entry name" value="WH-like_DNA-bd_sf"/>
</dbReference>
<evidence type="ECO:0000313" key="2">
    <source>
        <dbReference type="EMBL" id="RFA07986.1"/>
    </source>
</evidence>
<accession>A0A3E0VDJ4</accession>
<dbReference type="Pfam" id="PF12840">
    <property type="entry name" value="HTH_20"/>
    <property type="match status" value="1"/>
</dbReference>
<comment type="caution">
    <text evidence="2">The sequence shown here is derived from an EMBL/GenBank/DDBJ whole genome shotgun (WGS) entry which is preliminary data.</text>
</comment>
<keyword evidence="3" id="KW-1185">Reference proteome</keyword>
<dbReference type="Proteomes" id="UP000256486">
    <property type="component" value="Unassembled WGS sequence"/>
</dbReference>
<gene>
    <name evidence="2" type="ORF">B7R54_01200</name>
</gene>
<evidence type="ECO:0000259" key="1">
    <source>
        <dbReference type="SMART" id="SM00418"/>
    </source>
</evidence>
<dbReference type="InterPro" id="IPR011991">
    <property type="entry name" value="ArsR-like_HTH"/>
</dbReference>
<dbReference type="GO" id="GO:0003700">
    <property type="term" value="F:DNA-binding transcription factor activity"/>
    <property type="evidence" value="ECO:0007669"/>
    <property type="project" value="InterPro"/>
</dbReference>
<dbReference type="CDD" id="cd00090">
    <property type="entry name" value="HTH_ARSR"/>
    <property type="match status" value="1"/>
</dbReference>
<dbReference type="SUPFAM" id="SSF46785">
    <property type="entry name" value="Winged helix' DNA-binding domain"/>
    <property type="match status" value="1"/>
</dbReference>
<name>A0A3E0VDJ4_9MICO</name>
<dbReference type="Gene3D" id="1.10.10.10">
    <property type="entry name" value="Winged helix-like DNA-binding domain superfamily/Winged helix DNA-binding domain"/>
    <property type="match status" value="1"/>
</dbReference>
<dbReference type="InterPro" id="IPR036390">
    <property type="entry name" value="WH_DNA-bd_sf"/>
</dbReference>
<evidence type="ECO:0000313" key="3">
    <source>
        <dbReference type="Proteomes" id="UP000256486"/>
    </source>
</evidence>
<protein>
    <recommendedName>
        <fullName evidence="1">HTH arsR-type domain-containing protein</fullName>
    </recommendedName>
</protein>
<dbReference type="EMBL" id="NBWZ01000001">
    <property type="protein sequence ID" value="RFA07986.1"/>
    <property type="molecule type" value="Genomic_DNA"/>
</dbReference>
<dbReference type="InterPro" id="IPR001845">
    <property type="entry name" value="HTH_ArsR_DNA-bd_dom"/>
</dbReference>
<organism evidence="2 3">
    <name type="scientific">Subtercola boreus</name>
    <dbReference type="NCBI Taxonomy" id="120213"/>
    <lineage>
        <taxon>Bacteria</taxon>
        <taxon>Bacillati</taxon>
        <taxon>Actinomycetota</taxon>
        <taxon>Actinomycetes</taxon>
        <taxon>Micrococcales</taxon>
        <taxon>Microbacteriaceae</taxon>
        <taxon>Subtercola</taxon>
    </lineage>
</organism>